<feature type="compositionally biased region" description="Basic and acidic residues" evidence="1">
    <location>
        <begin position="27"/>
        <end position="36"/>
    </location>
</feature>
<reference evidence="2" key="1">
    <citation type="submission" date="2014-05" db="EMBL/GenBank/DDBJ databases">
        <title>The transcriptome of the halophilic microalga Tetraselmis sp. GSL018 isolated from the Great Salt Lake, Utah.</title>
        <authorList>
            <person name="Jinkerson R.E."/>
            <person name="D'Adamo S."/>
            <person name="Posewitz M.C."/>
        </authorList>
    </citation>
    <scope>NUCLEOTIDE SEQUENCE</scope>
    <source>
        <strain evidence="2">GSL018</strain>
    </source>
</reference>
<accession>A0A061RHX2</accession>
<evidence type="ECO:0000256" key="1">
    <source>
        <dbReference type="SAM" id="MobiDB-lite"/>
    </source>
</evidence>
<sequence length="113" mass="12745">QLPELLEELNKNADASAGDMVLGQGEARGEPEPYEEARDGIGVSVAADRPKLTWYWDDRWAEMYTGVFELPKVLPENLQVDDLEPMQAKRSRFCSGRFGAGFNVTIRQGKIDW</sequence>
<feature type="region of interest" description="Disordered" evidence="1">
    <location>
        <begin position="1"/>
        <end position="36"/>
    </location>
</feature>
<organism evidence="2">
    <name type="scientific">Tetraselmis sp. GSL018</name>
    <dbReference type="NCBI Taxonomy" id="582737"/>
    <lineage>
        <taxon>Eukaryota</taxon>
        <taxon>Viridiplantae</taxon>
        <taxon>Chlorophyta</taxon>
        <taxon>core chlorophytes</taxon>
        <taxon>Chlorodendrophyceae</taxon>
        <taxon>Chlorodendrales</taxon>
        <taxon>Chlorodendraceae</taxon>
        <taxon>Tetraselmis</taxon>
    </lineage>
</organism>
<evidence type="ECO:0000313" key="2">
    <source>
        <dbReference type="EMBL" id="JAC72547.1"/>
    </source>
</evidence>
<feature type="non-terminal residue" evidence="2">
    <location>
        <position position="1"/>
    </location>
</feature>
<gene>
    <name evidence="2" type="ORF">TSPGSL018_31063</name>
</gene>
<dbReference type="AlphaFoldDB" id="A0A061RHX2"/>
<proteinExistence type="predicted"/>
<dbReference type="EMBL" id="GBEZ01013439">
    <property type="protein sequence ID" value="JAC72547.1"/>
    <property type="molecule type" value="Transcribed_RNA"/>
</dbReference>
<protein>
    <submittedName>
        <fullName evidence="2">Uncharacterized protein</fullName>
    </submittedName>
</protein>
<name>A0A061RHX2_9CHLO</name>